<feature type="coiled-coil region" evidence="5">
    <location>
        <begin position="159"/>
        <end position="203"/>
    </location>
</feature>
<feature type="compositionally biased region" description="Low complexity" evidence="6">
    <location>
        <begin position="54"/>
        <end position="73"/>
    </location>
</feature>
<dbReference type="EMBL" id="BEXD01002957">
    <property type="protein sequence ID" value="GBB99872.1"/>
    <property type="molecule type" value="Genomic_DNA"/>
</dbReference>
<evidence type="ECO:0000256" key="1">
    <source>
        <dbReference type="ARBA" id="ARBA00004496"/>
    </source>
</evidence>
<dbReference type="PANTHER" id="PTHR12442:SF22">
    <property type="entry name" value="CYTOPLASMIC DYNEIN 1 INTERMEDIATE CHAIN-RELATED"/>
    <property type="match status" value="1"/>
</dbReference>
<dbReference type="SUPFAM" id="SSF50978">
    <property type="entry name" value="WD40 repeat-like"/>
    <property type="match status" value="1"/>
</dbReference>
<dbReference type="EMBL" id="BLAL01000058">
    <property type="protein sequence ID" value="GES81860.1"/>
    <property type="molecule type" value="Genomic_DNA"/>
</dbReference>
<keyword evidence="3" id="KW-0853">WD repeat</keyword>
<evidence type="ECO:0000313" key="7">
    <source>
        <dbReference type="EMBL" id="GBB99872.1"/>
    </source>
</evidence>
<accession>A0A2Z6RFS2</accession>
<dbReference type="FunFam" id="2.130.10.10:FF:001070">
    <property type="entry name" value="Dynein intermediate chain, cytosolic"/>
    <property type="match status" value="1"/>
</dbReference>
<dbReference type="GO" id="GO:0005737">
    <property type="term" value="C:cytoplasm"/>
    <property type="evidence" value="ECO:0007669"/>
    <property type="project" value="UniProtKB-SubCell"/>
</dbReference>
<dbReference type="SMART" id="SM00320">
    <property type="entry name" value="WD40"/>
    <property type="match status" value="6"/>
</dbReference>
<feature type="region of interest" description="Disordered" evidence="6">
    <location>
        <begin position="1"/>
        <end position="110"/>
    </location>
</feature>
<feature type="compositionally biased region" description="Basic and acidic residues" evidence="6">
    <location>
        <begin position="1"/>
        <end position="53"/>
    </location>
</feature>
<evidence type="ECO:0000256" key="6">
    <source>
        <dbReference type="SAM" id="MobiDB-lite"/>
    </source>
</evidence>
<dbReference type="InterPro" id="IPR036322">
    <property type="entry name" value="WD40_repeat_dom_sf"/>
</dbReference>
<evidence type="ECO:0000313" key="9">
    <source>
        <dbReference type="Proteomes" id="UP000247702"/>
    </source>
</evidence>
<dbReference type="AlphaFoldDB" id="A0A2Z6RFS2"/>
<dbReference type="Gene3D" id="2.130.10.10">
    <property type="entry name" value="YVTN repeat-like/Quinoprotein amine dehydrogenase"/>
    <property type="match status" value="2"/>
</dbReference>
<evidence type="ECO:0000256" key="2">
    <source>
        <dbReference type="ARBA" id="ARBA00022490"/>
    </source>
</evidence>
<dbReference type="Proteomes" id="UP000615446">
    <property type="component" value="Unassembled WGS sequence"/>
</dbReference>
<comment type="subcellular location">
    <subcellularLocation>
        <location evidence="1">Cytoplasm</location>
    </subcellularLocation>
</comment>
<evidence type="ECO:0000256" key="5">
    <source>
        <dbReference type="SAM" id="Coils"/>
    </source>
</evidence>
<reference evidence="7 9" key="1">
    <citation type="submission" date="2017-11" db="EMBL/GenBank/DDBJ databases">
        <title>The genome of Rhizophagus clarus HR1 reveals common genetic basis of auxotrophy among arbuscular mycorrhizal fungi.</title>
        <authorList>
            <person name="Kobayashi Y."/>
        </authorList>
    </citation>
    <scope>NUCLEOTIDE SEQUENCE [LARGE SCALE GENOMIC DNA]</scope>
    <source>
        <strain evidence="7 9">HR1</strain>
    </source>
</reference>
<sequence length="638" mass="72636">MAERRKEELLKKRQKLEELRRAREERKSKEKSEEQPDKIEEKPNSANKKEELNRLLAELNLPSNNKPSSSVKSESIETPTEEQPPVAPIPDESLPSTSFSNQITPSSPSIQASRFIPNFITFEAVILDVPPREIVYYNKEVQTKDTSFEPPPPSEDEIRAKIVKEFEEAEKQRKAYEEEQKIKAEMEKKREAKLWELSEEEKKIIFNSPEFKDFVDISTKYVERAINENYDIMRDYRLGEDVDDDVDVGPRVKYVCSYFDDRWNKNRSVTDVNWSKKNSELFIASYNKNPYAVNDPDGIVCVWSLRLLDRPEFIFHSQSDVLTTMFSEFHPSYIIGGTYSGQILVWDMRSKALPVFKTPLGAAGHTHPVYAMQMVGTQNAHNLITASTDGLVCSWQLDMLTQPQESLELVHTDHPKTEEVSVTTFGFQKNESTAFWVGTEEGNIYQANRYAHAGGKAGINQHDTYKGHWGPVTGLHFHPLDGQVDFSDLFLTSSVDWTVKLWRAKSVAKPTAGSQSIAPLYSFEGADDYIYDVKWSPTNPALFGCVDGKGNFSLWNINADTEVPIATTKVGDRALNKIQWDKDGKRCAIGSSDGRVHIYDVGELCNPREEEWNIMQAKISEMIDVQDVNAGRYAALTK</sequence>
<keyword evidence="9" id="KW-1185">Reference proteome</keyword>
<dbReference type="GO" id="GO:0045504">
    <property type="term" value="F:dynein heavy chain binding"/>
    <property type="evidence" value="ECO:0007669"/>
    <property type="project" value="TreeGrafter"/>
</dbReference>
<name>A0A2Z6RFS2_9GLOM</name>
<dbReference type="PANTHER" id="PTHR12442">
    <property type="entry name" value="DYNEIN INTERMEDIATE CHAIN"/>
    <property type="match status" value="1"/>
</dbReference>
<gene>
    <name evidence="8" type="ORF">RCL2_000910100</name>
    <name evidence="7" type="ORF">RclHR1_03660019</name>
</gene>
<evidence type="ECO:0000256" key="3">
    <source>
        <dbReference type="ARBA" id="ARBA00022574"/>
    </source>
</evidence>
<evidence type="ECO:0000313" key="8">
    <source>
        <dbReference type="EMBL" id="GES81860.1"/>
    </source>
</evidence>
<dbReference type="Pfam" id="PF00400">
    <property type="entry name" value="WD40"/>
    <property type="match status" value="3"/>
</dbReference>
<keyword evidence="2" id="KW-0963">Cytoplasm</keyword>
<evidence type="ECO:0000256" key="4">
    <source>
        <dbReference type="ARBA" id="ARBA00022737"/>
    </source>
</evidence>
<dbReference type="GO" id="GO:0005868">
    <property type="term" value="C:cytoplasmic dynein complex"/>
    <property type="evidence" value="ECO:0007669"/>
    <property type="project" value="TreeGrafter"/>
</dbReference>
<dbReference type="STRING" id="94130.A0A2Z6RFS2"/>
<keyword evidence="5" id="KW-0175">Coiled coil</keyword>
<dbReference type="GO" id="GO:0045503">
    <property type="term" value="F:dynein light chain binding"/>
    <property type="evidence" value="ECO:0007669"/>
    <property type="project" value="TreeGrafter"/>
</dbReference>
<proteinExistence type="predicted"/>
<organism evidence="7 9">
    <name type="scientific">Rhizophagus clarus</name>
    <dbReference type="NCBI Taxonomy" id="94130"/>
    <lineage>
        <taxon>Eukaryota</taxon>
        <taxon>Fungi</taxon>
        <taxon>Fungi incertae sedis</taxon>
        <taxon>Mucoromycota</taxon>
        <taxon>Glomeromycotina</taxon>
        <taxon>Glomeromycetes</taxon>
        <taxon>Glomerales</taxon>
        <taxon>Glomeraceae</taxon>
        <taxon>Rhizophagus</taxon>
    </lineage>
</organism>
<keyword evidence="4" id="KW-0677">Repeat</keyword>
<dbReference type="InterPro" id="IPR001680">
    <property type="entry name" value="WD40_rpt"/>
</dbReference>
<dbReference type="GO" id="GO:0010970">
    <property type="term" value="P:transport along microtubule"/>
    <property type="evidence" value="ECO:0007669"/>
    <property type="project" value="TreeGrafter"/>
</dbReference>
<dbReference type="InterPro" id="IPR050687">
    <property type="entry name" value="Dynein_IC"/>
</dbReference>
<protein>
    <submittedName>
        <fullName evidence="8">Cytoplasmic dynein intermediate chain</fullName>
    </submittedName>
</protein>
<dbReference type="Proteomes" id="UP000247702">
    <property type="component" value="Unassembled WGS sequence"/>
</dbReference>
<comment type="caution">
    <text evidence="7">The sequence shown here is derived from an EMBL/GenBank/DDBJ whole genome shotgun (WGS) entry which is preliminary data.</text>
</comment>
<dbReference type="OrthoDB" id="366230at2759"/>
<dbReference type="InterPro" id="IPR015943">
    <property type="entry name" value="WD40/YVTN_repeat-like_dom_sf"/>
</dbReference>
<feature type="compositionally biased region" description="Polar residues" evidence="6">
    <location>
        <begin position="94"/>
        <end position="110"/>
    </location>
</feature>
<reference evidence="8" key="2">
    <citation type="submission" date="2019-10" db="EMBL/GenBank/DDBJ databases">
        <title>Conservation and host-specific expression of non-tandemly repeated heterogenous ribosome RNA gene in arbuscular mycorrhizal fungi.</title>
        <authorList>
            <person name="Maeda T."/>
            <person name="Kobayashi Y."/>
            <person name="Nakagawa T."/>
            <person name="Ezawa T."/>
            <person name="Yamaguchi K."/>
            <person name="Bino T."/>
            <person name="Nishimoto Y."/>
            <person name="Shigenobu S."/>
            <person name="Kawaguchi M."/>
        </authorList>
    </citation>
    <scope>NUCLEOTIDE SEQUENCE</scope>
    <source>
        <strain evidence="8">HR1</strain>
    </source>
</reference>